<comment type="similarity">
    <text evidence="1">Belongs to the ABC transporter superfamily.</text>
</comment>
<keyword evidence="2" id="KW-0813">Transport</keyword>
<dbReference type="GO" id="GO:0016887">
    <property type="term" value="F:ATP hydrolysis activity"/>
    <property type="evidence" value="ECO:0007669"/>
    <property type="project" value="InterPro"/>
</dbReference>
<dbReference type="EMBL" id="CP021407">
    <property type="protein sequence ID" value="ATI43903.1"/>
    <property type="molecule type" value="Genomic_DNA"/>
</dbReference>
<gene>
    <name evidence="7" type="ORF">CBW24_17375</name>
</gene>
<accession>A0A291M4I7</accession>
<evidence type="ECO:0000313" key="7">
    <source>
        <dbReference type="EMBL" id="ATI43903.1"/>
    </source>
</evidence>
<evidence type="ECO:0000256" key="4">
    <source>
        <dbReference type="ARBA" id="ARBA00022840"/>
    </source>
</evidence>
<dbReference type="OrthoDB" id="9806149at2"/>
<evidence type="ECO:0000256" key="3">
    <source>
        <dbReference type="ARBA" id="ARBA00022741"/>
    </source>
</evidence>
<keyword evidence="3" id="KW-0547">Nucleotide-binding</keyword>
<dbReference type="Pfam" id="PF00005">
    <property type="entry name" value="ABC_tran"/>
    <property type="match status" value="1"/>
</dbReference>
<keyword evidence="7" id="KW-0614">Plasmid</keyword>
<dbReference type="InterPro" id="IPR003593">
    <property type="entry name" value="AAA+_ATPase"/>
</dbReference>
<dbReference type="CDD" id="cd03224">
    <property type="entry name" value="ABC_TM1139_LivF_branched"/>
    <property type="match status" value="1"/>
</dbReference>
<dbReference type="PROSITE" id="PS50893">
    <property type="entry name" value="ABC_TRANSPORTER_2"/>
    <property type="match status" value="1"/>
</dbReference>
<protein>
    <submittedName>
        <fullName evidence="7">ABC transporter ATP-binding protein</fullName>
    </submittedName>
</protein>
<evidence type="ECO:0000256" key="5">
    <source>
        <dbReference type="ARBA" id="ARBA00022970"/>
    </source>
</evidence>
<dbReference type="RefSeq" id="WP_097374539.1">
    <property type="nucleotide sequence ID" value="NZ_CP021407.1"/>
</dbReference>
<reference evidence="7 8" key="1">
    <citation type="submission" date="2017-05" db="EMBL/GenBank/DDBJ databases">
        <title>Comparative genomic and metabolic analysis of manganese-oxidizing mechanisms in Celeribater manganoxidans DY25T: its adaption to the environment of polymetallic nodule.</title>
        <authorList>
            <person name="Wang X."/>
        </authorList>
    </citation>
    <scope>NUCLEOTIDE SEQUENCE [LARGE SCALE GENOMIC DNA]</scope>
    <source>
        <strain evidence="7 8">DY25</strain>
        <plasmid evidence="8">pdy25-c</plasmid>
    </source>
</reference>
<proteinExistence type="inferred from homology"/>
<keyword evidence="4 7" id="KW-0067">ATP-binding</keyword>
<dbReference type="InterPro" id="IPR003439">
    <property type="entry name" value="ABC_transporter-like_ATP-bd"/>
</dbReference>
<keyword evidence="8" id="KW-1185">Reference proteome</keyword>
<dbReference type="GO" id="GO:0015807">
    <property type="term" value="P:L-amino acid transport"/>
    <property type="evidence" value="ECO:0007669"/>
    <property type="project" value="TreeGrafter"/>
</dbReference>
<dbReference type="InterPro" id="IPR052156">
    <property type="entry name" value="BCAA_Transport_ATP-bd_LivF"/>
</dbReference>
<organism evidence="7 8">
    <name type="scientific">Pacificitalea manganoxidans</name>
    <dbReference type="NCBI Taxonomy" id="1411902"/>
    <lineage>
        <taxon>Bacteria</taxon>
        <taxon>Pseudomonadati</taxon>
        <taxon>Pseudomonadota</taxon>
        <taxon>Alphaproteobacteria</taxon>
        <taxon>Rhodobacterales</taxon>
        <taxon>Paracoccaceae</taxon>
        <taxon>Pacificitalea</taxon>
    </lineage>
</organism>
<dbReference type="GO" id="GO:0005524">
    <property type="term" value="F:ATP binding"/>
    <property type="evidence" value="ECO:0007669"/>
    <property type="project" value="UniProtKB-KW"/>
</dbReference>
<dbReference type="PANTHER" id="PTHR43820:SF4">
    <property type="entry name" value="HIGH-AFFINITY BRANCHED-CHAIN AMINO ACID TRANSPORT ATP-BINDING PROTEIN LIVF"/>
    <property type="match status" value="1"/>
</dbReference>
<dbReference type="Proteomes" id="UP000219050">
    <property type="component" value="Plasmid pDY25-C"/>
</dbReference>
<dbReference type="PANTHER" id="PTHR43820">
    <property type="entry name" value="HIGH-AFFINITY BRANCHED-CHAIN AMINO ACID TRANSPORT ATP-BINDING PROTEIN LIVF"/>
    <property type="match status" value="1"/>
</dbReference>
<geneLocation type="plasmid" evidence="8">
    <name>pdy25-c</name>
</geneLocation>
<dbReference type="KEGG" id="cmag:CBW24_17375"/>
<sequence>MTDTAPHTASTAPRAGTTPLLQVNGLQGWYGESHVLHGIDFHVNAGEVVTLLGRNGAGKTSTLLGIMGMLPRRDGSVVFDGAETIRLQPRQIARQGIAICPEERGIFASLNVEENLTLPPQIAEGGLSIDRIYDLFPNLKERRRSQGTKLSGGEQQMLAIARILRTGAKFLLLDEPTEGLAPVIVQQIGRTIGALKKEGFTIILVEQNFRFAASVADRHYVVEQGRVIDMIPNEELDANMDKLHGYLGV</sequence>
<evidence type="ECO:0000256" key="1">
    <source>
        <dbReference type="ARBA" id="ARBA00005417"/>
    </source>
</evidence>
<evidence type="ECO:0000259" key="6">
    <source>
        <dbReference type="PROSITE" id="PS50893"/>
    </source>
</evidence>
<evidence type="ECO:0000256" key="2">
    <source>
        <dbReference type="ARBA" id="ARBA00022448"/>
    </source>
</evidence>
<dbReference type="InterPro" id="IPR017871">
    <property type="entry name" value="ABC_transporter-like_CS"/>
</dbReference>
<dbReference type="InterPro" id="IPR027417">
    <property type="entry name" value="P-loop_NTPase"/>
</dbReference>
<dbReference type="SMART" id="SM00382">
    <property type="entry name" value="AAA"/>
    <property type="match status" value="1"/>
</dbReference>
<feature type="domain" description="ABC transporter" evidence="6">
    <location>
        <begin position="21"/>
        <end position="249"/>
    </location>
</feature>
<dbReference type="GO" id="GO:0015658">
    <property type="term" value="F:branched-chain amino acid transmembrane transporter activity"/>
    <property type="evidence" value="ECO:0007669"/>
    <property type="project" value="TreeGrafter"/>
</dbReference>
<dbReference type="SUPFAM" id="SSF52540">
    <property type="entry name" value="P-loop containing nucleoside triphosphate hydrolases"/>
    <property type="match status" value="1"/>
</dbReference>
<keyword evidence="5" id="KW-0029">Amino-acid transport</keyword>
<dbReference type="AlphaFoldDB" id="A0A291M4I7"/>
<evidence type="ECO:0000313" key="8">
    <source>
        <dbReference type="Proteomes" id="UP000219050"/>
    </source>
</evidence>
<dbReference type="PROSITE" id="PS00211">
    <property type="entry name" value="ABC_TRANSPORTER_1"/>
    <property type="match status" value="1"/>
</dbReference>
<dbReference type="Gene3D" id="3.40.50.300">
    <property type="entry name" value="P-loop containing nucleotide triphosphate hydrolases"/>
    <property type="match status" value="1"/>
</dbReference>
<name>A0A291M4I7_9RHOB</name>